<dbReference type="AlphaFoldDB" id="A0A2I6SDE7"/>
<dbReference type="GO" id="GO:0004519">
    <property type="term" value="F:endonuclease activity"/>
    <property type="evidence" value="ECO:0007669"/>
    <property type="project" value="InterPro"/>
</dbReference>
<evidence type="ECO:0000259" key="1">
    <source>
        <dbReference type="Pfam" id="PF01844"/>
    </source>
</evidence>
<dbReference type="EMBL" id="CP017253">
    <property type="protein sequence ID" value="AUO15597.1"/>
    <property type="molecule type" value="Genomic_DNA"/>
</dbReference>
<feature type="domain" description="HNH" evidence="1">
    <location>
        <begin position="77"/>
        <end position="99"/>
    </location>
</feature>
<sequence>MDNIILFNEIDDIRVTNRKGVAYPQVIVDGYGEIPFPDGPYVPNNSARLRPKFTARYKELFKEWWISQGRPWPEGNVNIHHIKPLSKGGDNSFENLIPLVQPDEHQPFTNWWRSYP</sequence>
<dbReference type="Proteomes" id="UP000094652">
    <property type="component" value="Chromosome"/>
</dbReference>
<evidence type="ECO:0000313" key="3">
    <source>
        <dbReference type="Proteomes" id="UP000094652"/>
    </source>
</evidence>
<dbReference type="GO" id="GO:0003676">
    <property type="term" value="F:nucleic acid binding"/>
    <property type="evidence" value="ECO:0007669"/>
    <property type="project" value="InterPro"/>
</dbReference>
<dbReference type="STRING" id="394958.BGI42_01410"/>
<dbReference type="Gene3D" id="1.10.30.50">
    <property type="match status" value="1"/>
</dbReference>
<dbReference type="OrthoDB" id="9779761at2"/>
<proteinExistence type="predicted"/>
<keyword evidence="3" id="KW-1185">Reference proteome</keyword>
<evidence type="ECO:0000313" key="2">
    <source>
        <dbReference type="EMBL" id="AUO15597.1"/>
    </source>
</evidence>
<dbReference type="GO" id="GO:0008270">
    <property type="term" value="F:zinc ion binding"/>
    <property type="evidence" value="ECO:0007669"/>
    <property type="project" value="InterPro"/>
</dbReference>
<dbReference type="Pfam" id="PF01844">
    <property type="entry name" value="HNH"/>
    <property type="match status" value="1"/>
</dbReference>
<gene>
    <name evidence="2" type="ORF">BGI42_15780</name>
</gene>
<name>A0A2I6SDE7_9CLOT</name>
<dbReference type="InterPro" id="IPR003615">
    <property type="entry name" value="HNH_nuc"/>
</dbReference>
<protein>
    <recommendedName>
        <fullName evidence="1">HNH domain-containing protein</fullName>
    </recommendedName>
</protein>
<accession>A0A2I6SDE7</accession>
<dbReference type="InterPro" id="IPR002711">
    <property type="entry name" value="HNH"/>
</dbReference>
<dbReference type="KEGG" id="ctae:BGI42_15780"/>
<organism evidence="2 3">
    <name type="scientific">Clostridium taeniosporum</name>
    <dbReference type="NCBI Taxonomy" id="394958"/>
    <lineage>
        <taxon>Bacteria</taxon>
        <taxon>Bacillati</taxon>
        <taxon>Bacillota</taxon>
        <taxon>Clostridia</taxon>
        <taxon>Eubacteriales</taxon>
        <taxon>Clostridiaceae</taxon>
        <taxon>Clostridium</taxon>
    </lineage>
</organism>
<reference evidence="3" key="1">
    <citation type="submission" date="2016-09" db="EMBL/GenBank/DDBJ databases">
        <title>Genomics of Clostridium taeniosporum, an organism which forms endospores with ribbon-like appendages.</title>
        <authorList>
            <person name="Walker J.R."/>
        </authorList>
    </citation>
    <scope>NUCLEOTIDE SEQUENCE [LARGE SCALE GENOMIC DNA]</scope>
    <source>
        <strain evidence="3">1/k</strain>
    </source>
</reference>
<dbReference type="CDD" id="cd00085">
    <property type="entry name" value="HNHc"/>
    <property type="match status" value="1"/>
</dbReference>